<gene>
    <name evidence="1" type="ORF">LIER_23552</name>
</gene>
<comment type="caution">
    <text evidence="1">The sequence shown here is derived from an EMBL/GenBank/DDBJ whole genome shotgun (WGS) entry which is preliminary data.</text>
</comment>
<accession>A0AAV3QY69</accession>
<dbReference type="AlphaFoldDB" id="A0AAV3QY69"/>
<proteinExistence type="predicted"/>
<keyword evidence="2" id="KW-1185">Reference proteome</keyword>
<reference evidence="1 2" key="1">
    <citation type="submission" date="2024-01" db="EMBL/GenBank/DDBJ databases">
        <title>The complete chloroplast genome sequence of Lithospermum erythrorhizon: insights into the phylogenetic relationship among Boraginaceae species and the maternal lineages of purple gromwells.</title>
        <authorList>
            <person name="Okada T."/>
            <person name="Watanabe K."/>
        </authorList>
    </citation>
    <scope>NUCLEOTIDE SEQUENCE [LARGE SCALE GENOMIC DNA]</scope>
</reference>
<organism evidence="1 2">
    <name type="scientific">Lithospermum erythrorhizon</name>
    <name type="common">Purple gromwell</name>
    <name type="synonym">Lithospermum officinale var. erythrorhizon</name>
    <dbReference type="NCBI Taxonomy" id="34254"/>
    <lineage>
        <taxon>Eukaryota</taxon>
        <taxon>Viridiplantae</taxon>
        <taxon>Streptophyta</taxon>
        <taxon>Embryophyta</taxon>
        <taxon>Tracheophyta</taxon>
        <taxon>Spermatophyta</taxon>
        <taxon>Magnoliopsida</taxon>
        <taxon>eudicotyledons</taxon>
        <taxon>Gunneridae</taxon>
        <taxon>Pentapetalae</taxon>
        <taxon>asterids</taxon>
        <taxon>lamiids</taxon>
        <taxon>Boraginales</taxon>
        <taxon>Boraginaceae</taxon>
        <taxon>Boraginoideae</taxon>
        <taxon>Lithospermeae</taxon>
        <taxon>Lithospermum</taxon>
    </lineage>
</organism>
<evidence type="ECO:0000313" key="1">
    <source>
        <dbReference type="EMBL" id="GAA0168970.1"/>
    </source>
</evidence>
<name>A0AAV3QY69_LITER</name>
<evidence type="ECO:0000313" key="2">
    <source>
        <dbReference type="Proteomes" id="UP001454036"/>
    </source>
</evidence>
<sequence length="77" mass="8730">MEPLDVPSPCRWLPTYCPNTSEIAQCRYTMTVAPFGVYVQSCGTPQSRGAFWLDPLPRHPTGHGWSVWASPRHLHLH</sequence>
<dbReference type="Proteomes" id="UP001454036">
    <property type="component" value="Unassembled WGS sequence"/>
</dbReference>
<protein>
    <submittedName>
        <fullName evidence="1">Uncharacterized protein</fullName>
    </submittedName>
</protein>
<dbReference type="EMBL" id="BAABME010006665">
    <property type="protein sequence ID" value="GAA0168970.1"/>
    <property type="molecule type" value="Genomic_DNA"/>
</dbReference>